<evidence type="ECO:0000259" key="2">
    <source>
        <dbReference type="PROSITE" id="PS50003"/>
    </source>
</evidence>
<dbReference type="InterPro" id="IPR011993">
    <property type="entry name" value="PH-like_dom_sf"/>
</dbReference>
<dbReference type="SUPFAM" id="SSF48425">
    <property type="entry name" value="Sec7 domain"/>
    <property type="match status" value="1"/>
</dbReference>
<organism evidence="4 5">
    <name type="scientific">Umbelopsis ramanniana AG</name>
    <dbReference type="NCBI Taxonomy" id="1314678"/>
    <lineage>
        <taxon>Eukaryota</taxon>
        <taxon>Fungi</taxon>
        <taxon>Fungi incertae sedis</taxon>
        <taxon>Mucoromycota</taxon>
        <taxon>Mucoromycotina</taxon>
        <taxon>Umbelopsidomycetes</taxon>
        <taxon>Umbelopsidales</taxon>
        <taxon>Umbelopsidaceae</taxon>
        <taxon>Umbelopsis</taxon>
    </lineage>
</organism>
<sequence>MAFSILLLHTDAHNKNVKRKMTRDTFIMRTRLIEGGENIPAEILDVIYDNIVNCEFQYAQPMDPIQERQLTKAADTRGQTSWLPKLAKPDGPSNQIPVNNDLEAQLERLLPSDNPYDFKGSYFDIDALRRAFSRAPSFTLSGVKTKQSSPLSDGQSNKTSNDSSSIYSKVTSVYKDAGYMVRVAQAGVLDRKYELMQGGKRANVRGWRTFGMILSGSQLIFFADISAFLDWFDIPRSESYLSDRASVSLPATPTIEILNSTAPPSPGQATPPERTSSPMLRSSTSFASFAPSISTTSSSIPSSYLRPVQIISLTDSVCFCDQQYTKYPNAFRLHTGDGQQFIFRAENEQEMYDWMGKLNYAASMKSTGIRMTSSHNGSSRHSRHEDVIRRQELVHAKMADLSVGIDNLSRRIEQDLYFRRNLMVLVPLQKSTREKILQYAETTSSRLQACRLRYTKLECYRTILEKELRSIRESEMIRKMVGVSLQRTPSTDSESHEMRNRMRRSYSASPGYQRQSYDANHPGGPKVPARGSSLIGIPKGFFLEGSEEKLRDDQAYERQSHESDISIGSVNDMEKDNEKIRLVITEPPKLPDAKHDAETLRQRSYSNDEVTKNKSMWDWTSKLRAFGGSQQQEDKPIPVPAVQALKQTKLMRRRSRSHPTMPAGREQDKPLLQTKPETSRQRSNSELSSVGDEEELCVDGPTSWE</sequence>
<feature type="compositionally biased region" description="Polar residues" evidence="1">
    <location>
        <begin position="506"/>
        <end position="518"/>
    </location>
</feature>
<name>A0AAD5H8U2_UMBRA</name>
<dbReference type="Pfam" id="PF01369">
    <property type="entry name" value="Sec7"/>
    <property type="match status" value="1"/>
</dbReference>
<evidence type="ECO:0000259" key="3">
    <source>
        <dbReference type="PROSITE" id="PS50190"/>
    </source>
</evidence>
<evidence type="ECO:0000313" key="5">
    <source>
        <dbReference type="Proteomes" id="UP001206595"/>
    </source>
</evidence>
<dbReference type="InterPro" id="IPR035999">
    <property type="entry name" value="Sec7_dom_sf"/>
</dbReference>
<keyword evidence="5" id="KW-1185">Reference proteome</keyword>
<dbReference type="InterPro" id="IPR023394">
    <property type="entry name" value="Sec7_C_sf"/>
</dbReference>
<accession>A0AAD5H8U2</accession>
<reference evidence="4" key="2">
    <citation type="journal article" date="2022" name="Proc. Natl. Acad. Sci. U.S.A.">
        <title>Diploid-dominant life cycles characterize the early evolution of Fungi.</title>
        <authorList>
            <person name="Amses K.R."/>
            <person name="Simmons D.R."/>
            <person name="Longcore J.E."/>
            <person name="Mondo S.J."/>
            <person name="Seto K."/>
            <person name="Jeronimo G.H."/>
            <person name="Bonds A.E."/>
            <person name="Quandt C.A."/>
            <person name="Davis W.J."/>
            <person name="Chang Y."/>
            <person name="Federici B.A."/>
            <person name="Kuo A."/>
            <person name="LaButti K."/>
            <person name="Pangilinan J."/>
            <person name="Andreopoulos W."/>
            <person name="Tritt A."/>
            <person name="Riley R."/>
            <person name="Hundley H."/>
            <person name="Johnson J."/>
            <person name="Lipzen A."/>
            <person name="Barry K."/>
            <person name="Lang B.F."/>
            <person name="Cuomo C.A."/>
            <person name="Buchler N.E."/>
            <person name="Grigoriev I.V."/>
            <person name="Spatafora J.W."/>
            <person name="Stajich J.E."/>
            <person name="James T.Y."/>
        </authorList>
    </citation>
    <scope>NUCLEOTIDE SEQUENCE</scope>
    <source>
        <strain evidence="4">AG</strain>
    </source>
</reference>
<dbReference type="AlphaFoldDB" id="A0AAD5H8U2"/>
<dbReference type="InterPro" id="IPR000904">
    <property type="entry name" value="Sec7_dom"/>
</dbReference>
<proteinExistence type="predicted"/>
<dbReference type="RefSeq" id="XP_051440929.1">
    <property type="nucleotide sequence ID" value="XM_051591997.1"/>
</dbReference>
<feature type="region of interest" description="Disordered" evidence="1">
    <location>
        <begin position="648"/>
        <end position="705"/>
    </location>
</feature>
<dbReference type="PROSITE" id="PS50190">
    <property type="entry name" value="SEC7"/>
    <property type="match status" value="1"/>
</dbReference>
<evidence type="ECO:0000313" key="4">
    <source>
        <dbReference type="EMBL" id="KAI8575925.1"/>
    </source>
</evidence>
<dbReference type="PANTHER" id="PTHR10663:SF405">
    <property type="entry name" value="ARF GUANINE NUCLEOTIDE EXCHANGE FACTOR SYT1"/>
    <property type="match status" value="1"/>
</dbReference>
<feature type="region of interest" description="Disordered" evidence="1">
    <location>
        <begin position="257"/>
        <end position="281"/>
    </location>
</feature>
<feature type="region of interest" description="Disordered" evidence="1">
    <location>
        <begin position="142"/>
        <end position="164"/>
    </location>
</feature>
<dbReference type="SMART" id="SM00233">
    <property type="entry name" value="PH"/>
    <property type="match status" value="1"/>
</dbReference>
<dbReference type="GO" id="GO:0005085">
    <property type="term" value="F:guanyl-nucleotide exchange factor activity"/>
    <property type="evidence" value="ECO:0007669"/>
    <property type="project" value="InterPro"/>
</dbReference>
<dbReference type="Gene3D" id="1.10.1000.11">
    <property type="entry name" value="Arf Nucleotide-binding Site Opener,domain 2"/>
    <property type="match status" value="1"/>
</dbReference>
<dbReference type="SUPFAM" id="SSF50729">
    <property type="entry name" value="PH domain-like"/>
    <property type="match status" value="1"/>
</dbReference>
<protein>
    <recommendedName>
        <fullName evidence="6">PH domain-containing protein</fullName>
    </recommendedName>
</protein>
<dbReference type="PANTHER" id="PTHR10663">
    <property type="entry name" value="GUANYL-NUCLEOTIDE EXCHANGE FACTOR"/>
    <property type="match status" value="1"/>
</dbReference>
<dbReference type="Pfam" id="PF15410">
    <property type="entry name" value="PH_9"/>
    <property type="match status" value="1"/>
</dbReference>
<dbReference type="InterPro" id="IPR001849">
    <property type="entry name" value="PH_domain"/>
</dbReference>
<evidence type="ECO:0000256" key="1">
    <source>
        <dbReference type="SAM" id="MobiDB-lite"/>
    </source>
</evidence>
<dbReference type="Proteomes" id="UP001206595">
    <property type="component" value="Unassembled WGS sequence"/>
</dbReference>
<feature type="domain" description="PH" evidence="2">
    <location>
        <begin position="182"/>
        <end position="363"/>
    </location>
</feature>
<dbReference type="InterPro" id="IPR041681">
    <property type="entry name" value="PH_9"/>
</dbReference>
<dbReference type="GeneID" id="75917340"/>
<evidence type="ECO:0008006" key="6">
    <source>
        <dbReference type="Google" id="ProtNLM"/>
    </source>
</evidence>
<gene>
    <name evidence="4" type="ORF">K450DRAFT_259413</name>
</gene>
<dbReference type="Gene3D" id="2.30.29.30">
    <property type="entry name" value="Pleckstrin-homology domain (PH domain)/Phosphotyrosine-binding domain (PTB)"/>
    <property type="match status" value="1"/>
</dbReference>
<reference evidence="4" key="1">
    <citation type="submission" date="2021-06" db="EMBL/GenBank/DDBJ databases">
        <authorList>
            <consortium name="DOE Joint Genome Institute"/>
            <person name="Mondo S.J."/>
            <person name="Amses K.R."/>
            <person name="Simmons D.R."/>
            <person name="Longcore J.E."/>
            <person name="Seto K."/>
            <person name="Alves G.H."/>
            <person name="Bonds A.E."/>
            <person name="Quandt C.A."/>
            <person name="Davis W.J."/>
            <person name="Chang Y."/>
            <person name="Letcher P.M."/>
            <person name="Powell M.J."/>
            <person name="Kuo A."/>
            <person name="Labutti K."/>
            <person name="Pangilinan J."/>
            <person name="Andreopoulos W."/>
            <person name="Tritt A."/>
            <person name="Riley R."/>
            <person name="Hundley H."/>
            <person name="Johnson J."/>
            <person name="Lipzen A."/>
            <person name="Barry K."/>
            <person name="Berbee M.L."/>
            <person name="Buchler N.E."/>
            <person name="Grigoriev I.V."/>
            <person name="Spatafora J.W."/>
            <person name="Stajich J.E."/>
            <person name="James T.Y."/>
        </authorList>
    </citation>
    <scope>NUCLEOTIDE SEQUENCE</scope>
    <source>
        <strain evidence="4">AG</strain>
    </source>
</reference>
<dbReference type="EMBL" id="MU620966">
    <property type="protein sequence ID" value="KAI8575925.1"/>
    <property type="molecule type" value="Genomic_DNA"/>
</dbReference>
<feature type="domain" description="SEC7" evidence="3">
    <location>
        <begin position="1"/>
        <end position="54"/>
    </location>
</feature>
<dbReference type="GO" id="GO:0032012">
    <property type="term" value="P:regulation of ARF protein signal transduction"/>
    <property type="evidence" value="ECO:0007669"/>
    <property type="project" value="InterPro"/>
</dbReference>
<feature type="region of interest" description="Disordered" evidence="1">
    <location>
        <begin position="483"/>
        <end position="531"/>
    </location>
</feature>
<dbReference type="PROSITE" id="PS50003">
    <property type="entry name" value="PH_DOMAIN"/>
    <property type="match status" value="1"/>
</dbReference>
<comment type="caution">
    <text evidence="4">The sequence shown here is derived from an EMBL/GenBank/DDBJ whole genome shotgun (WGS) entry which is preliminary data.</text>
</comment>